<evidence type="ECO:0000256" key="4">
    <source>
        <dbReference type="ARBA" id="ARBA00022989"/>
    </source>
</evidence>
<comment type="subcellular location">
    <subcellularLocation>
        <location evidence="1">Cell membrane</location>
        <topology evidence="1">Multi-pass membrane protein</topology>
    </subcellularLocation>
</comment>
<dbReference type="AlphaFoldDB" id="A0A1A8XWF2"/>
<feature type="transmembrane region" description="Helical" evidence="6">
    <location>
        <begin position="77"/>
        <end position="94"/>
    </location>
</feature>
<gene>
    <name evidence="7" type="ORF">ACCAA_660020</name>
</gene>
<sequence>MHPQVRWVLRCQLAVTLVAALVAWGVMGLDAAVSALLGGGIAMASALAYVWRAWRPSGTAEPDAQGAYNAQVAGERYKFAVTLLLFALVFKHYAQLAALPLFLAYAATIVVYWMALLRQQ</sequence>
<dbReference type="GO" id="GO:0005886">
    <property type="term" value="C:plasma membrane"/>
    <property type="evidence" value="ECO:0007669"/>
    <property type="project" value="UniProtKB-SubCell"/>
</dbReference>
<feature type="transmembrane region" description="Helical" evidence="6">
    <location>
        <begin position="7"/>
        <end position="26"/>
    </location>
</feature>
<evidence type="ECO:0000313" key="8">
    <source>
        <dbReference type="Proteomes" id="UP000199169"/>
    </source>
</evidence>
<dbReference type="EMBL" id="FLQX01000145">
    <property type="protein sequence ID" value="SBT08947.1"/>
    <property type="molecule type" value="Genomic_DNA"/>
</dbReference>
<keyword evidence="2" id="KW-1003">Cell membrane</keyword>
<dbReference type="RefSeq" id="WP_186408543.1">
    <property type="nucleotide sequence ID" value="NZ_FLQX01000145.1"/>
</dbReference>
<dbReference type="InterPro" id="IPR005598">
    <property type="entry name" value="ATP_synth_I"/>
</dbReference>
<name>A0A1A8XWF2_9PROT</name>
<reference evidence="7 8" key="1">
    <citation type="submission" date="2016-06" db="EMBL/GenBank/DDBJ databases">
        <authorList>
            <person name="Kjaerup R.B."/>
            <person name="Dalgaard T.S."/>
            <person name="Juul-Madsen H.R."/>
        </authorList>
    </citation>
    <scope>NUCLEOTIDE SEQUENCE [LARGE SCALE GENOMIC DNA]</scope>
    <source>
        <strain evidence="7">3</strain>
    </source>
</reference>
<dbReference type="STRING" id="1860102.ACCAA_660020"/>
<evidence type="ECO:0000256" key="5">
    <source>
        <dbReference type="ARBA" id="ARBA00023136"/>
    </source>
</evidence>
<proteinExistence type="predicted"/>
<protein>
    <submittedName>
        <fullName evidence="7">ATP synthase I chain</fullName>
    </submittedName>
</protein>
<organism evidence="7 8">
    <name type="scientific">Candidatus Accumulibacter aalborgensis</name>
    <dbReference type="NCBI Taxonomy" id="1860102"/>
    <lineage>
        <taxon>Bacteria</taxon>
        <taxon>Pseudomonadati</taxon>
        <taxon>Pseudomonadota</taxon>
        <taxon>Betaproteobacteria</taxon>
        <taxon>Candidatus Accumulibacter</taxon>
    </lineage>
</organism>
<evidence type="ECO:0000256" key="1">
    <source>
        <dbReference type="ARBA" id="ARBA00004651"/>
    </source>
</evidence>
<feature type="transmembrane region" description="Helical" evidence="6">
    <location>
        <begin position="100"/>
        <end position="117"/>
    </location>
</feature>
<evidence type="ECO:0000256" key="3">
    <source>
        <dbReference type="ARBA" id="ARBA00022692"/>
    </source>
</evidence>
<accession>A0A1A8XWF2</accession>
<keyword evidence="5 6" id="KW-0472">Membrane</keyword>
<keyword evidence="4 6" id="KW-1133">Transmembrane helix</keyword>
<evidence type="ECO:0000313" key="7">
    <source>
        <dbReference type="EMBL" id="SBT08947.1"/>
    </source>
</evidence>
<keyword evidence="8" id="KW-1185">Reference proteome</keyword>
<feature type="transmembrane region" description="Helical" evidence="6">
    <location>
        <begin position="32"/>
        <end position="51"/>
    </location>
</feature>
<dbReference type="Pfam" id="PF03899">
    <property type="entry name" value="ATP-synt_I"/>
    <property type="match status" value="1"/>
</dbReference>
<dbReference type="Proteomes" id="UP000199169">
    <property type="component" value="Unassembled WGS sequence"/>
</dbReference>
<keyword evidence="3 6" id="KW-0812">Transmembrane</keyword>
<evidence type="ECO:0000256" key="2">
    <source>
        <dbReference type="ARBA" id="ARBA00022475"/>
    </source>
</evidence>
<evidence type="ECO:0000256" key="6">
    <source>
        <dbReference type="SAM" id="Phobius"/>
    </source>
</evidence>